<reference evidence="1 2" key="1">
    <citation type="journal article" date="2019" name="Sci. Rep.">
        <title>Orb-weaving spider Araneus ventricosus genome elucidates the spidroin gene catalogue.</title>
        <authorList>
            <person name="Kono N."/>
            <person name="Nakamura H."/>
            <person name="Ohtoshi R."/>
            <person name="Moran D.A.P."/>
            <person name="Shinohara A."/>
            <person name="Yoshida Y."/>
            <person name="Fujiwara M."/>
            <person name="Mori M."/>
            <person name="Tomita M."/>
            <person name="Arakawa K."/>
        </authorList>
    </citation>
    <scope>NUCLEOTIDE SEQUENCE [LARGE SCALE GENOMIC DNA]</scope>
</reference>
<name>A0A4Y2JPP1_ARAVE</name>
<sequence>MAYSEKKYVGKKDETLNMFTKTFKSVWKGNTRMRGACDYLVGSKKLISDWLLLAPPRGKPLRITSCSTSKQIVLPKSTTNSHVNNLKAFASLIAITPFAYQVFLNTSSCAPPIDWKFETAALETHS</sequence>
<proteinExistence type="predicted"/>
<organism evidence="1 2">
    <name type="scientific">Araneus ventricosus</name>
    <name type="common">Orbweaver spider</name>
    <name type="synonym">Epeira ventricosa</name>
    <dbReference type="NCBI Taxonomy" id="182803"/>
    <lineage>
        <taxon>Eukaryota</taxon>
        <taxon>Metazoa</taxon>
        <taxon>Ecdysozoa</taxon>
        <taxon>Arthropoda</taxon>
        <taxon>Chelicerata</taxon>
        <taxon>Arachnida</taxon>
        <taxon>Araneae</taxon>
        <taxon>Araneomorphae</taxon>
        <taxon>Entelegynae</taxon>
        <taxon>Araneoidea</taxon>
        <taxon>Araneidae</taxon>
        <taxon>Araneus</taxon>
    </lineage>
</organism>
<dbReference type="AlphaFoldDB" id="A0A4Y2JPP1"/>
<accession>A0A4Y2JPP1</accession>
<gene>
    <name evidence="1" type="ORF">AVEN_155233_1</name>
</gene>
<comment type="caution">
    <text evidence="1">The sequence shown here is derived from an EMBL/GenBank/DDBJ whole genome shotgun (WGS) entry which is preliminary data.</text>
</comment>
<dbReference type="EMBL" id="BGPR01003741">
    <property type="protein sequence ID" value="GBM91887.1"/>
    <property type="molecule type" value="Genomic_DNA"/>
</dbReference>
<dbReference type="Proteomes" id="UP000499080">
    <property type="component" value="Unassembled WGS sequence"/>
</dbReference>
<protein>
    <submittedName>
        <fullName evidence="1">Uncharacterized protein</fullName>
    </submittedName>
</protein>
<keyword evidence="2" id="KW-1185">Reference proteome</keyword>
<evidence type="ECO:0000313" key="1">
    <source>
        <dbReference type="EMBL" id="GBM91887.1"/>
    </source>
</evidence>
<evidence type="ECO:0000313" key="2">
    <source>
        <dbReference type="Proteomes" id="UP000499080"/>
    </source>
</evidence>